<proteinExistence type="predicted"/>
<evidence type="ECO:0008006" key="3">
    <source>
        <dbReference type="Google" id="ProtNLM"/>
    </source>
</evidence>
<reference evidence="1 2" key="1">
    <citation type="submission" date="2019-11" db="EMBL/GenBank/DDBJ databases">
        <title>Novel Deefgea species.</title>
        <authorList>
            <person name="Han J.-H."/>
        </authorList>
    </citation>
    <scope>NUCLEOTIDE SEQUENCE [LARGE SCALE GENOMIC DNA]</scope>
    <source>
        <strain evidence="1 2">LMG 24817</strain>
    </source>
</reference>
<dbReference type="PANTHER" id="PTHR30164">
    <property type="entry name" value="MTFA PEPTIDASE"/>
    <property type="match status" value="1"/>
</dbReference>
<sequence length="270" mass="31031">MFNYFRRKRRDRWLAQHPIANELWLPVTTMPVLKNLSPSELARLRELAAWFLHTKAISPKGELIFSDPMRVVLAAQAVLPILNLGHDAYDDWQEIIIYPSQFLAPTRHVDHIGVVHEGEHALAGQARGDGPVIFSWHDVMEGPWLDGWNVVIHELAHKLDMRNGGHANGYPILHAGMNHDDWKTAFSAAFAHLQSLTYSDEHSPIDLYAATNPAECFAVLSEVFFERPLVLQEVYPDVYEQLKQFYQQDPVERLHPQRYRPVQTQYGALQ</sequence>
<dbReference type="InterPro" id="IPR024079">
    <property type="entry name" value="MetalloPept_cat_dom_sf"/>
</dbReference>
<dbReference type="Gene3D" id="1.10.472.150">
    <property type="entry name" value="Glucose-regulated metallo-peptidase M90, N-terminal domain"/>
    <property type="match status" value="1"/>
</dbReference>
<dbReference type="SUPFAM" id="SSF55486">
    <property type="entry name" value="Metalloproteases ('zincins'), catalytic domain"/>
    <property type="match status" value="1"/>
</dbReference>
<dbReference type="RefSeq" id="WP_203570526.1">
    <property type="nucleotide sequence ID" value="NZ_WOFE01000002.1"/>
</dbReference>
<protein>
    <recommendedName>
        <fullName evidence="3">Zinc-dependent peptidase</fullName>
    </recommendedName>
</protein>
<organism evidence="1 2">
    <name type="scientific">Deefgea chitinilytica</name>
    <dbReference type="NCBI Taxonomy" id="570276"/>
    <lineage>
        <taxon>Bacteria</taxon>
        <taxon>Pseudomonadati</taxon>
        <taxon>Pseudomonadota</taxon>
        <taxon>Betaproteobacteria</taxon>
        <taxon>Neisseriales</taxon>
        <taxon>Chitinibacteraceae</taxon>
        <taxon>Deefgea</taxon>
    </lineage>
</organism>
<dbReference type="InterPro" id="IPR010384">
    <property type="entry name" value="MtfA_fam"/>
</dbReference>
<dbReference type="PANTHER" id="PTHR30164:SF2">
    <property type="entry name" value="PROTEIN MTFA"/>
    <property type="match status" value="1"/>
</dbReference>
<dbReference type="EMBL" id="WOFE01000002">
    <property type="protein sequence ID" value="MBM5571202.1"/>
    <property type="molecule type" value="Genomic_DNA"/>
</dbReference>
<name>A0ABS2CAL7_9NEIS</name>
<accession>A0ABS2CAL7</accession>
<dbReference type="Pfam" id="PF06167">
    <property type="entry name" value="Peptidase_M90"/>
    <property type="match status" value="1"/>
</dbReference>
<dbReference type="CDD" id="cd20169">
    <property type="entry name" value="Peptidase_M90_mtfA"/>
    <property type="match status" value="1"/>
</dbReference>
<evidence type="ECO:0000313" key="1">
    <source>
        <dbReference type="EMBL" id="MBM5571202.1"/>
    </source>
</evidence>
<gene>
    <name evidence="1" type="ORF">GM173_06365</name>
</gene>
<evidence type="ECO:0000313" key="2">
    <source>
        <dbReference type="Proteomes" id="UP001195660"/>
    </source>
</evidence>
<dbReference type="InterPro" id="IPR042252">
    <property type="entry name" value="MtfA_N"/>
</dbReference>
<keyword evidence="2" id="KW-1185">Reference proteome</keyword>
<dbReference type="Gene3D" id="3.40.390.10">
    <property type="entry name" value="Collagenase (Catalytic Domain)"/>
    <property type="match status" value="1"/>
</dbReference>
<comment type="caution">
    <text evidence="1">The sequence shown here is derived from an EMBL/GenBank/DDBJ whole genome shotgun (WGS) entry which is preliminary data.</text>
</comment>
<dbReference type="Proteomes" id="UP001195660">
    <property type="component" value="Unassembled WGS sequence"/>
</dbReference>